<dbReference type="AlphaFoldDB" id="A0A6C0E483"/>
<reference evidence="2" key="1">
    <citation type="journal article" date="2020" name="Nature">
        <title>Giant virus diversity and host interactions through global metagenomics.</title>
        <authorList>
            <person name="Schulz F."/>
            <person name="Roux S."/>
            <person name="Paez-Espino D."/>
            <person name="Jungbluth S."/>
            <person name="Walsh D.A."/>
            <person name="Denef V.J."/>
            <person name="McMahon K.D."/>
            <person name="Konstantinidis K.T."/>
            <person name="Eloe-Fadrosh E.A."/>
            <person name="Kyrpides N.C."/>
            <person name="Woyke T."/>
        </authorList>
    </citation>
    <scope>NUCLEOTIDE SEQUENCE</scope>
    <source>
        <strain evidence="2">GVMAG-M-3300023179-114</strain>
    </source>
</reference>
<feature type="region of interest" description="Disordered" evidence="1">
    <location>
        <begin position="178"/>
        <end position="266"/>
    </location>
</feature>
<feature type="compositionally biased region" description="Basic residues" evidence="1">
    <location>
        <begin position="233"/>
        <end position="266"/>
    </location>
</feature>
<dbReference type="EMBL" id="MN739724">
    <property type="protein sequence ID" value="QHT23089.1"/>
    <property type="molecule type" value="Genomic_DNA"/>
</dbReference>
<sequence>MSQYLSAISNKLQTMLNNLSGKFTKTVVKPTLAKGTYEKINKDLENYFIREGMSQAIAQQQDLTNRLIAIEGFLYDGLHGNLIMQLRDNCDADDTECLGNNLTAAAEVLKDKIVEAFRILNIMMGRPASEFIVPDENARILFLVELLCSNQPIEYRTSVNEDLNTLIQQYCQFPNEPKPSLPESVQPLPKKQRLGIPSGPSTRYVPGMPPEKFDVVLPPADSAKNIWNPSGGKKARKTRRKYIRVNRKTNKRKTNKRRKNSRRRHK</sequence>
<protein>
    <submittedName>
        <fullName evidence="2">Uncharacterized protein</fullName>
    </submittedName>
</protein>
<name>A0A6C0E483_9ZZZZ</name>
<organism evidence="2">
    <name type="scientific">viral metagenome</name>
    <dbReference type="NCBI Taxonomy" id="1070528"/>
    <lineage>
        <taxon>unclassified sequences</taxon>
        <taxon>metagenomes</taxon>
        <taxon>organismal metagenomes</taxon>
    </lineage>
</organism>
<proteinExistence type="predicted"/>
<evidence type="ECO:0000256" key="1">
    <source>
        <dbReference type="SAM" id="MobiDB-lite"/>
    </source>
</evidence>
<accession>A0A6C0E483</accession>
<evidence type="ECO:0000313" key="2">
    <source>
        <dbReference type="EMBL" id="QHT23089.1"/>
    </source>
</evidence>